<evidence type="ECO:0000313" key="2">
    <source>
        <dbReference type="EMBL" id="KKM87754.1"/>
    </source>
</evidence>
<name>A0A0F9KZI5_9ZZZZ</name>
<dbReference type="EMBL" id="LAZR01007057">
    <property type="protein sequence ID" value="KKM87754.1"/>
    <property type="molecule type" value="Genomic_DNA"/>
</dbReference>
<proteinExistence type="predicted"/>
<feature type="transmembrane region" description="Helical" evidence="1">
    <location>
        <begin position="88"/>
        <end position="118"/>
    </location>
</feature>
<accession>A0A0F9KZI5</accession>
<keyword evidence="1" id="KW-0812">Transmembrane</keyword>
<protein>
    <submittedName>
        <fullName evidence="2">Uncharacterized protein</fullName>
    </submittedName>
</protein>
<sequence length="153" mass="15937">MGDIQLAIVAALEDSQLKAQIAENQALVDKTADAIELNKKATKESFNEVMAMMSASYQIVSGFTQVIGGDLSQVFSSLYGIAVSAIGVYKAIAAAIAASGVGAVQAALMFSSLITALFRLDAIMTGQSELAQRVGGINTILHSISSFIGSRNF</sequence>
<evidence type="ECO:0000256" key="1">
    <source>
        <dbReference type="SAM" id="Phobius"/>
    </source>
</evidence>
<comment type="caution">
    <text evidence="2">The sequence shown here is derived from an EMBL/GenBank/DDBJ whole genome shotgun (WGS) entry which is preliminary data.</text>
</comment>
<gene>
    <name evidence="2" type="ORF">LCGC14_1265630</name>
</gene>
<organism evidence="2">
    <name type="scientific">marine sediment metagenome</name>
    <dbReference type="NCBI Taxonomy" id="412755"/>
    <lineage>
        <taxon>unclassified sequences</taxon>
        <taxon>metagenomes</taxon>
        <taxon>ecological metagenomes</taxon>
    </lineage>
</organism>
<reference evidence="2" key="1">
    <citation type="journal article" date="2015" name="Nature">
        <title>Complex archaea that bridge the gap between prokaryotes and eukaryotes.</title>
        <authorList>
            <person name="Spang A."/>
            <person name="Saw J.H."/>
            <person name="Jorgensen S.L."/>
            <person name="Zaremba-Niedzwiedzka K."/>
            <person name="Martijn J."/>
            <person name="Lind A.E."/>
            <person name="van Eijk R."/>
            <person name="Schleper C."/>
            <person name="Guy L."/>
            <person name="Ettema T.J."/>
        </authorList>
    </citation>
    <scope>NUCLEOTIDE SEQUENCE</scope>
</reference>
<keyword evidence="1" id="KW-1133">Transmembrane helix</keyword>
<keyword evidence="1" id="KW-0472">Membrane</keyword>
<dbReference type="AlphaFoldDB" id="A0A0F9KZI5"/>